<organism evidence="1 2">
    <name type="scientific">Nereida ignava</name>
    <dbReference type="NCBI Taxonomy" id="282199"/>
    <lineage>
        <taxon>Bacteria</taxon>
        <taxon>Pseudomonadati</taxon>
        <taxon>Pseudomonadota</taxon>
        <taxon>Alphaproteobacteria</taxon>
        <taxon>Rhodobacterales</taxon>
        <taxon>Roseobacteraceae</taxon>
        <taxon>Nereida</taxon>
    </lineage>
</organism>
<name>A0A0U1NJ05_9RHOB</name>
<reference evidence="1 2" key="1">
    <citation type="submission" date="2015-04" db="EMBL/GenBank/DDBJ databases">
        <authorList>
            <person name="Syromyatnikov M.Y."/>
            <person name="Popov V.N."/>
        </authorList>
    </citation>
    <scope>NUCLEOTIDE SEQUENCE [LARGE SCALE GENOMIC DNA]</scope>
    <source>
        <strain evidence="1 2">CECT 5292</strain>
    </source>
</reference>
<keyword evidence="2" id="KW-1185">Reference proteome</keyword>
<dbReference type="Proteomes" id="UP000048949">
    <property type="component" value="Unassembled WGS sequence"/>
</dbReference>
<protein>
    <submittedName>
        <fullName evidence="1">Uncharacterized protein</fullName>
    </submittedName>
</protein>
<dbReference type="EMBL" id="CVQV01000003">
    <property type="protein sequence ID" value="CRK74714.1"/>
    <property type="molecule type" value="Genomic_DNA"/>
</dbReference>
<evidence type="ECO:0000313" key="1">
    <source>
        <dbReference type="EMBL" id="CRK74714.1"/>
    </source>
</evidence>
<dbReference type="AlphaFoldDB" id="A0A0U1NJ05"/>
<sequence length="66" mass="7234">MARLVAPHIGAVHFIRDTCVKKRVAASNIRSVSLTAMIEMVPIPSLNRQKHLAQAVASQKTQILCI</sequence>
<evidence type="ECO:0000313" key="2">
    <source>
        <dbReference type="Proteomes" id="UP000048949"/>
    </source>
</evidence>
<proteinExistence type="predicted"/>
<gene>
    <name evidence="1" type="ORF">NIG5292_00749</name>
</gene>
<accession>A0A0U1NJ05</accession>